<name>A0A645JJQ2_9ZZZZ</name>
<keyword evidence="1" id="KW-1133">Transmembrane helix</keyword>
<organism evidence="2">
    <name type="scientific">bioreactor metagenome</name>
    <dbReference type="NCBI Taxonomy" id="1076179"/>
    <lineage>
        <taxon>unclassified sequences</taxon>
        <taxon>metagenomes</taxon>
        <taxon>ecological metagenomes</taxon>
    </lineage>
</organism>
<feature type="transmembrane region" description="Helical" evidence="1">
    <location>
        <begin position="29"/>
        <end position="45"/>
    </location>
</feature>
<comment type="caution">
    <text evidence="2">The sequence shown here is derived from an EMBL/GenBank/DDBJ whole genome shotgun (WGS) entry which is preliminary data.</text>
</comment>
<feature type="transmembrane region" description="Helical" evidence="1">
    <location>
        <begin position="57"/>
        <end position="74"/>
    </location>
</feature>
<evidence type="ECO:0000313" key="2">
    <source>
        <dbReference type="EMBL" id="MPN63350.1"/>
    </source>
</evidence>
<protein>
    <submittedName>
        <fullName evidence="2">Uncharacterized protein</fullName>
    </submittedName>
</protein>
<sequence>MNEPSSIPATQAYSGLQHREREETMKRDLMGVAVMLATTAALLLLTDRGTGWKPVAAWSLCAVGWALTAWNVLVQQGSRK</sequence>
<proteinExistence type="predicted"/>
<reference evidence="2" key="1">
    <citation type="submission" date="2019-08" db="EMBL/GenBank/DDBJ databases">
        <authorList>
            <person name="Kucharzyk K."/>
            <person name="Murdoch R.W."/>
            <person name="Higgins S."/>
            <person name="Loffler F."/>
        </authorList>
    </citation>
    <scope>NUCLEOTIDE SEQUENCE</scope>
</reference>
<evidence type="ECO:0000256" key="1">
    <source>
        <dbReference type="SAM" id="Phobius"/>
    </source>
</evidence>
<dbReference type="EMBL" id="VSSQ01142628">
    <property type="protein sequence ID" value="MPN63350.1"/>
    <property type="molecule type" value="Genomic_DNA"/>
</dbReference>
<keyword evidence="1" id="KW-0472">Membrane</keyword>
<keyword evidence="1" id="KW-0812">Transmembrane</keyword>
<dbReference type="AlphaFoldDB" id="A0A645JJQ2"/>
<accession>A0A645JJQ2</accession>
<gene>
    <name evidence="2" type="ORF">SDC9_211108</name>
</gene>